<dbReference type="EMBL" id="SUNH01000005">
    <property type="protein sequence ID" value="TJZ86763.1"/>
    <property type="molecule type" value="Genomic_DNA"/>
</dbReference>
<dbReference type="InterPro" id="IPR027417">
    <property type="entry name" value="P-loop_NTPase"/>
</dbReference>
<dbReference type="SMART" id="SM00382">
    <property type="entry name" value="AAA"/>
    <property type="match status" value="1"/>
</dbReference>
<proteinExistence type="predicted"/>
<evidence type="ECO:0000256" key="1">
    <source>
        <dbReference type="ARBA" id="ARBA00004651"/>
    </source>
</evidence>
<feature type="transmembrane region" description="Helical" evidence="9">
    <location>
        <begin position="111"/>
        <end position="134"/>
    </location>
</feature>
<keyword evidence="2" id="KW-0813">Transport</keyword>
<dbReference type="InterPro" id="IPR003593">
    <property type="entry name" value="AAA+_ATPase"/>
</dbReference>
<feature type="domain" description="ABC transporter" evidence="10">
    <location>
        <begin position="316"/>
        <end position="548"/>
    </location>
</feature>
<dbReference type="PANTHER" id="PTHR24221">
    <property type="entry name" value="ATP-BINDING CASSETTE SUB-FAMILY B"/>
    <property type="match status" value="1"/>
</dbReference>
<dbReference type="PROSITE" id="PS50929">
    <property type="entry name" value="ABC_TM1F"/>
    <property type="match status" value="1"/>
</dbReference>
<evidence type="ECO:0000313" key="13">
    <source>
        <dbReference type="Proteomes" id="UP000306223"/>
    </source>
</evidence>
<dbReference type="GO" id="GO:0140359">
    <property type="term" value="F:ABC-type transporter activity"/>
    <property type="evidence" value="ECO:0007669"/>
    <property type="project" value="InterPro"/>
</dbReference>
<reference evidence="12 13" key="1">
    <citation type="submission" date="2019-04" db="EMBL/GenBank/DDBJ databases">
        <authorList>
            <person name="Li J."/>
        </authorList>
    </citation>
    <scope>NUCLEOTIDE SEQUENCE [LARGE SCALE GENOMIC DNA]</scope>
    <source>
        <strain evidence="12 13">CCTCC AB2016182</strain>
    </source>
</reference>
<dbReference type="PANTHER" id="PTHR24221:SF654">
    <property type="entry name" value="ATP-BINDING CASSETTE SUB-FAMILY B MEMBER 6"/>
    <property type="match status" value="1"/>
</dbReference>
<dbReference type="PROSITE" id="PS50893">
    <property type="entry name" value="ABC_TRANSPORTER_2"/>
    <property type="match status" value="1"/>
</dbReference>
<dbReference type="InterPro" id="IPR003439">
    <property type="entry name" value="ABC_transporter-like_ATP-bd"/>
</dbReference>
<dbReference type="InterPro" id="IPR017871">
    <property type="entry name" value="ABC_transporter-like_CS"/>
</dbReference>
<evidence type="ECO:0000259" key="11">
    <source>
        <dbReference type="PROSITE" id="PS50929"/>
    </source>
</evidence>
<dbReference type="InterPro" id="IPR039421">
    <property type="entry name" value="Type_1_exporter"/>
</dbReference>
<dbReference type="Gene3D" id="3.40.50.300">
    <property type="entry name" value="P-loop containing nucleotide triphosphate hydrolases"/>
    <property type="match status" value="1"/>
</dbReference>
<evidence type="ECO:0000256" key="8">
    <source>
        <dbReference type="ARBA" id="ARBA00023136"/>
    </source>
</evidence>
<evidence type="ECO:0000256" key="7">
    <source>
        <dbReference type="ARBA" id="ARBA00022989"/>
    </source>
</evidence>
<dbReference type="InterPro" id="IPR036640">
    <property type="entry name" value="ABC1_TM_sf"/>
</dbReference>
<keyword evidence="3" id="KW-1003">Cell membrane</keyword>
<protein>
    <submittedName>
        <fullName evidence="12">ABC transporter ATP-binding protein</fullName>
    </submittedName>
</protein>
<evidence type="ECO:0000313" key="12">
    <source>
        <dbReference type="EMBL" id="TJZ86763.1"/>
    </source>
</evidence>
<evidence type="ECO:0000256" key="3">
    <source>
        <dbReference type="ARBA" id="ARBA00022475"/>
    </source>
</evidence>
<dbReference type="Pfam" id="PF00005">
    <property type="entry name" value="ABC_tran"/>
    <property type="match status" value="1"/>
</dbReference>
<feature type="transmembrane region" description="Helical" evidence="9">
    <location>
        <begin position="218"/>
        <end position="243"/>
    </location>
</feature>
<organism evidence="12 13">
    <name type="scientific">Paracoccus hibiscisoli</name>
    <dbReference type="NCBI Taxonomy" id="2023261"/>
    <lineage>
        <taxon>Bacteria</taxon>
        <taxon>Pseudomonadati</taxon>
        <taxon>Pseudomonadota</taxon>
        <taxon>Alphaproteobacteria</taxon>
        <taxon>Rhodobacterales</taxon>
        <taxon>Paracoccaceae</taxon>
        <taxon>Paracoccus</taxon>
    </lineage>
</organism>
<dbReference type="InterPro" id="IPR011527">
    <property type="entry name" value="ABC1_TM_dom"/>
</dbReference>
<dbReference type="Proteomes" id="UP000306223">
    <property type="component" value="Unassembled WGS sequence"/>
</dbReference>
<dbReference type="FunFam" id="3.40.50.300:FF:000221">
    <property type="entry name" value="Multidrug ABC transporter ATP-binding protein"/>
    <property type="match status" value="1"/>
</dbReference>
<evidence type="ECO:0000256" key="6">
    <source>
        <dbReference type="ARBA" id="ARBA00022840"/>
    </source>
</evidence>
<dbReference type="AlphaFoldDB" id="A0A4U0QWW7"/>
<dbReference type="PROSITE" id="PS00211">
    <property type="entry name" value="ABC_TRANSPORTER_1"/>
    <property type="match status" value="1"/>
</dbReference>
<evidence type="ECO:0000259" key="10">
    <source>
        <dbReference type="PROSITE" id="PS50893"/>
    </source>
</evidence>
<dbReference type="Gene3D" id="1.20.1560.10">
    <property type="entry name" value="ABC transporter type 1, transmembrane domain"/>
    <property type="match status" value="1"/>
</dbReference>
<dbReference type="GO" id="GO:0034040">
    <property type="term" value="F:ATPase-coupled lipid transmembrane transporter activity"/>
    <property type="evidence" value="ECO:0007669"/>
    <property type="project" value="TreeGrafter"/>
</dbReference>
<feature type="transmembrane region" description="Helical" evidence="9">
    <location>
        <begin position="40"/>
        <end position="63"/>
    </location>
</feature>
<dbReference type="SUPFAM" id="SSF90123">
    <property type="entry name" value="ABC transporter transmembrane region"/>
    <property type="match status" value="1"/>
</dbReference>
<comment type="caution">
    <text evidence="12">The sequence shown here is derived from an EMBL/GenBank/DDBJ whole genome shotgun (WGS) entry which is preliminary data.</text>
</comment>
<gene>
    <name evidence="12" type="ORF">FA740_03405</name>
</gene>
<feature type="transmembrane region" description="Helical" evidence="9">
    <location>
        <begin position="140"/>
        <end position="159"/>
    </location>
</feature>
<feature type="domain" description="ABC transmembrane type-1" evidence="11">
    <location>
        <begin position="3"/>
        <end position="284"/>
    </location>
</feature>
<dbReference type="OrthoDB" id="9808328at2"/>
<evidence type="ECO:0000256" key="9">
    <source>
        <dbReference type="SAM" id="Phobius"/>
    </source>
</evidence>
<keyword evidence="7 9" id="KW-1133">Transmembrane helix</keyword>
<dbReference type="CDD" id="cd18552">
    <property type="entry name" value="ABC_6TM_MsbA_like"/>
    <property type="match status" value="1"/>
</dbReference>
<evidence type="ECO:0000256" key="4">
    <source>
        <dbReference type="ARBA" id="ARBA00022692"/>
    </source>
</evidence>
<keyword evidence="13" id="KW-1185">Reference proteome</keyword>
<keyword evidence="4 9" id="KW-0812">Transmembrane</keyword>
<dbReference type="GO" id="GO:0016887">
    <property type="term" value="F:ATP hydrolysis activity"/>
    <property type="evidence" value="ECO:0007669"/>
    <property type="project" value="InterPro"/>
</dbReference>
<keyword evidence="8 9" id="KW-0472">Membrane</keyword>
<dbReference type="GO" id="GO:0005886">
    <property type="term" value="C:plasma membrane"/>
    <property type="evidence" value="ECO:0007669"/>
    <property type="project" value="UniProtKB-SubCell"/>
</dbReference>
<sequence>MGLAFFLMTLEGSTLALISWMLKPLFDLVFIGRQEGAIWWVGGAIFGIFVLRAVTLVSSRALLTRISLSVSTAMQTQLLAHILTLDSRFFRDNSPGAMIERIQGDTIAVQGVWATLITGATRDAISLAMLFGVAMTIDPIWTLGALVGAPILIMPAALVQRYIRRKMRQNRANASLRATRLDEVLHGIASIRLNRAEADQTARFAGIVGRIRDAETKVAATSSVIPALTDIVTGIGFVAVLALGGNEVMEGNRSVGDFMAFFTALALAFQPMRRLGGLAGIWQTAAASLERIYQVFDTRPTIVSGPRQTPPETTRIALDDVWLSYDGQVVLHGLSFTAEAGQTTALVGPSGAGKSTVFNLLTRMVDPDRGQVTLGGASVADYDLGVLRDQFSTVAQESALFDESLRDNILMGRPSASDADLAAALDAANVSNFLDDQRTLDSPVGPRGSALSGGQRQRVAIARALLRDAPVLLLDEATSALDSASERLVQDALDRLSAGRTTLVIAHRLSTIRNADKIVVMEAGRVVEQGSHDQLMAGGGAYARLVALQFGDHE</sequence>
<comment type="subcellular location">
    <subcellularLocation>
        <location evidence="1">Cell membrane</location>
        <topology evidence="1">Multi-pass membrane protein</topology>
    </subcellularLocation>
</comment>
<dbReference type="SUPFAM" id="SSF52540">
    <property type="entry name" value="P-loop containing nucleoside triphosphate hydrolases"/>
    <property type="match status" value="1"/>
</dbReference>
<keyword evidence="6 12" id="KW-0067">ATP-binding</keyword>
<evidence type="ECO:0000256" key="2">
    <source>
        <dbReference type="ARBA" id="ARBA00022448"/>
    </source>
</evidence>
<accession>A0A4U0QWW7</accession>
<dbReference type="RefSeq" id="WP_136855486.1">
    <property type="nucleotide sequence ID" value="NZ_SUNH01000005.1"/>
</dbReference>
<keyword evidence="5" id="KW-0547">Nucleotide-binding</keyword>
<dbReference type="GO" id="GO:0005524">
    <property type="term" value="F:ATP binding"/>
    <property type="evidence" value="ECO:0007669"/>
    <property type="project" value="UniProtKB-KW"/>
</dbReference>
<name>A0A4U0QWW7_9RHOB</name>
<evidence type="ECO:0000256" key="5">
    <source>
        <dbReference type="ARBA" id="ARBA00022741"/>
    </source>
</evidence>
<dbReference type="Pfam" id="PF00664">
    <property type="entry name" value="ABC_membrane"/>
    <property type="match status" value="1"/>
</dbReference>